<accession>A0A226EYT3</accession>
<dbReference type="Proteomes" id="UP000198287">
    <property type="component" value="Unassembled WGS sequence"/>
</dbReference>
<feature type="compositionally biased region" description="Low complexity" evidence="1">
    <location>
        <begin position="370"/>
        <end position="384"/>
    </location>
</feature>
<feature type="region of interest" description="Disordered" evidence="1">
    <location>
        <begin position="73"/>
        <end position="175"/>
    </location>
</feature>
<evidence type="ECO:0000313" key="4">
    <source>
        <dbReference type="Proteomes" id="UP000198287"/>
    </source>
</evidence>
<feature type="compositionally biased region" description="Polar residues" evidence="1">
    <location>
        <begin position="417"/>
        <end position="439"/>
    </location>
</feature>
<evidence type="ECO:0000256" key="2">
    <source>
        <dbReference type="SAM" id="SignalP"/>
    </source>
</evidence>
<evidence type="ECO:0000256" key="1">
    <source>
        <dbReference type="SAM" id="MobiDB-lite"/>
    </source>
</evidence>
<keyword evidence="4" id="KW-1185">Reference proteome</keyword>
<feature type="region of interest" description="Disordered" evidence="1">
    <location>
        <begin position="475"/>
        <end position="613"/>
    </location>
</feature>
<dbReference type="EMBL" id="LNIX01000001">
    <property type="protein sequence ID" value="OXA62765.1"/>
    <property type="molecule type" value="Genomic_DNA"/>
</dbReference>
<feature type="compositionally biased region" description="Polar residues" evidence="1">
    <location>
        <begin position="277"/>
        <end position="312"/>
    </location>
</feature>
<gene>
    <name evidence="3" type="ORF">Fcan01_03147</name>
</gene>
<proteinExistence type="predicted"/>
<feature type="region of interest" description="Disordered" evidence="1">
    <location>
        <begin position="681"/>
        <end position="751"/>
    </location>
</feature>
<feature type="region of interest" description="Disordered" evidence="1">
    <location>
        <begin position="766"/>
        <end position="831"/>
    </location>
</feature>
<feature type="compositionally biased region" description="Basic and acidic residues" evidence="1">
    <location>
        <begin position="793"/>
        <end position="804"/>
    </location>
</feature>
<feature type="region of interest" description="Disordered" evidence="1">
    <location>
        <begin position="218"/>
        <end position="446"/>
    </location>
</feature>
<feature type="compositionally biased region" description="Polar residues" evidence="1">
    <location>
        <begin position="391"/>
        <end position="409"/>
    </location>
</feature>
<comment type="caution">
    <text evidence="3">The sequence shown here is derived from an EMBL/GenBank/DDBJ whole genome shotgun (WGS) entry which is preliminary data.</text>
</comment>
<feature type="compositionally biased region" description="Polar residues" evidence="1">
    <location>
        <begin position="475"/>
        <end position="497"/>
    </location>
</feature>
<feature type="compositionally biased region" description="Low complexity" evidence="1">
    <location>
        <begin position="313"/>
        <end position="358"/>
    </location>
</feature>
<feature type="compositionally biased region" description="Low complexity" evidence="1">
    <location>
        <begin position="681"/>
        <end position="698"/>
    </location>
</feature>
<feature type="compositionally biased region" description="Acidic residues" evidence="1">
    <location>
        <begin position="129"/>
        <end position="141"/>
    </location>
</feature>
<feature type="compositionally biased region" description="Low complexity" evidence="1">
    <location>
        <begin position="537"/>
        <end position="548"/>
    </location>
</feature>
<sequence>MWKGMRGKWAAMFVIISWMHVVVALSSSAGGSSPSQYSRRINVRSKSPANLHLQTLRSSRQTPDLPALYSAPKEREAKEAEGEAQAQAPPPAAVYGPPADLNDDSSAATTEMATEENLEGASTSAPSEAADEDGGEVVESEVTERTEYLPPSSTPTKRRRLKDQKMVESSPIHQIQIHVVPPHLSQGDHNGEILGSSYGVPEMMMMSHPEYIRGQYLPPQQGQQVDGAAKQEEQKGSSYGGSQARDEGSDSRQQQQLPSTEYETPRRDEEPVITGQPKKSSNPQIYHVPTTYQAPSTNQLGYSTRSRSKPQAQQYRQQDVPNQQQQNNYPTHQTQYNNLFPSTQGYQTPTQQQGQQQSFSRNQPEGYQGGYSQNGKQGYQQGNQIVKAYPSNFNPNQDTVADYQTSSAIDQGGYPQRSYQGNYSPTPAAQQQYSLNQVTNEEEQQDDAVVIQGFPSSQQNQPDQQFQQDYQTFNHNYVPQTPTNPQSQETLAQTQSPAEYGPPQSFFEPQTYSLPSSTSSFSGVSGGYPQQQVKNHYQPQPQAYDQQPLTSNSNLRQPQQHQAPPSQTTFQNTPLSQYDSRGYPESRSQPQRNNPSSHSQPIPPSTQPQQTVTNPQAQYFQGNFLSQPAQPQFRSNSLDFESQQDEELEGLNGRIVDEALLARVQQIIEEHERQQKSLLANFNSNAPPSSPSSSEYSSGVQFNPQQQQLQQQGGGGQPSPIVENYKLSQPQGGLEQRRGESQEGYGSYNPDGIQYQKAILSQQFTETSPIPTTQQQQQDSYAPPPPQQPLKGQAEDVGRSKSDGLRLVPAPQLGRSQDQVGESNVHDDVPKPVYGVPLAPVIGLDSNENFKVVDEPQQNSLVTSAASPVSNNYFQPAPQQVYGRNRRRVAGRVIKLNNASPRISIPYVN</sequence>
<protein>
    <submittedName>
        <fullName evidence="3">Uncharacterized protein</fullName>
    </submittedName>
</protein>
<dbReference type="AlphaFoldDB" id="A0A226EYT3"/>
<feature type="chain" id="PRO_5012036527" evidence="2">
    <location>
        <begin position="25"/>
        <end position="909"/>
    </location>
</feature>
<feature type="compositionally biased region" description="Low complexity" evidence="1">
    <location>
        <begin position="513"/>
        <end position="523"/>
    </location>
</feature>
<reference evidence="3 4" key="1">
    <citation type="submission" date="2015-12" db="EMBL/GenBank/DDBJ databases">
        <title>The genome of Folsomia candida.</title>
        <authorList>
            <person name="Faddeeva A."/>
            <person name="Derks M.F."/>
            <person name="Anvar Y."/>
            <person name="Smit S."/>
            <person name="Van Straalen N."/>
            <person name="Roelofs D."/>
        </authorList>
    </citation>
    <scope>NUCLEOTIDE SEQUENCE [LARGE SCALE GENOMIC DNA]</scope>
    <source>
        <strain evidence="3 4">VU population</strain>
        <tissue evidence="3">Whole body</tissue>
    </source>
</reference>
<keyword evidence="2" id="KW-0732">Signal</keyword>
<evidence type="ECO:0000313" key="3">
    <source>
        <dbReference type="EMBL" id="OXA62765.1"/>
    </source>
</evidence>
<organism evidence="3 4">
    <name type="scientific">Folsomia candida</name>
    <name type="common">Springtail</name>
    <dbReference type="NCBI Taxonomy" id="158441"/>
    <lineage>
        <taxon>Eukaryota</taxon>
        <taxon>Metazoa</taxon>
        <taxon>Ecdysozoa</taxon>
        <taxon>Arthropoda</taxon>
        <taxon>Hexapoda</taxon>
        <taxon>Collembola</taxon>
        <taxon>Entomobryomorpha</taxon>
        <taxon>Isotomoidea</taxon>
        <taxon>Isotomidae</taxon>
        <taxon>Proisotominae</taxon>
        <taxon>Folsomia</taxon>
    </lineage>
</organism>
<name>A0A226EYT3_FOLCA</name>
<feature type="compositionally biased region" description="Low complexity" evidence="1">
    <location>
        <begin position="766"/>
        <end position="781"/>
    </location>
</feature>
<feature type="compositionally biased region" description="Low complexity" evidence="1">
    <location>
        <begin position="83"/>
        <end position="99"/>
    </location>
</feature>
<feature type="signal peptide" evidence="2">
    <location>
        <begin position="1"/>
        <end position="24"/>
    </location>
</feature>
<feature type="compositionally biased region" description="Polar residues" evidence="1">
    <location>
        <begin position="251"/>
        <end position="262"/>
    </location>
</feature>
<feature type="compositionally biased region" description="Polar residues" evidence="1">
    <location>
        <begin position="549"/>
        <end position="579"/>
    </location>
</feature>